<dbReference type="Proteomes" id="UP001268819">
    <property type="component" value="Unassembled WGS sequence"/>
</dbReference>
<dbReference type="InterPro" id="IPR027278">
    <property type="entry name" value="ACCD_DCysDesulf"/>
</dbReference>
<dbReference type="Gene3D" id="3.40.50.1100">
    <property type="match status" value="2"/>
</dbReference>
<evidence type="ECO:0000256" key="1">
    <source>
        <dbReference type="ARBA" id="ARBA00001933"/>
    </source>
</evidence>
<dbReference type="PANTHER" id="PTHR43780">
    <property type="entry name" value="1-AMINOCYCLOPROPANE-1-CARBOXYLATE DEAMINASE-RELATED"/>
    <property type="match status" value="1"/>
</dbReference>
<evidence type="ECO:0000313" key="5">
    <source>
        <dbReference type="EMBL" id="MDR6594643.1"/>
    </source>
</evidence>
<reference evidence="5 6" key="1">
    <citation type="submission" date="2023-07" db="EMBL/GenBank/DDBJ databases">
        <title>Sequencing the genomes of 1000 actinobacteria strains.</title>
        <authorList>
            <person name="Klenk H.-P."/>
        </authorList>
    </citation>
    <scope>NUCLEOTIDE SEQUENCE [LARGE SCALE GENOMIC DNA]</scope>
    <source>
        <strain evidence="5 6">DSM 43749</strain>
    </source>
</reference>
<evidence type="ECO:0000313" key="6">
    <source>
        <dbReference type="Proteomes" id="UP001268819"/>
    </source>
</evidence>
<accession>A0ABU1PWJ3</accession>
<comment type="caution">
    <text evidence="5">The sequence shown here is derived from an EMBL/GenBank/DDBJ whole genome shotgun (WGS) entry which is preliminary data.</text>
</comment>
<evidence type="ECO:0000259" key="4">
    <source>
        <dbReference type="Pfam" id="PF00291"/>
    </source>
</evidence>
<dbReference type="RefSeq" id="WP_310307667.1">
    <property type="nucleotide sequence ID" value="NZ_BAAAXB010000001.1"/>
</dbReference>
<dbReference type="InterPro" id="IPR036052">
    <property type="entry name" value="TrpB-like_PALP_sf"/>
</dbReference>
<dbReference type="Pfam" id="PF00291">
    <property type="entry name" value="PALP"/>
    <property type="match status" value="1"/>
</dbReference>
<gene>
    <name evidence="5" type="ORF">J2S66_003027</name>
</gene>
<dbReference type="PANTHER" id="PTHR43780:SF2">
    <property type="entry name" value="1-AMINOCYCLOPROPANE-1-CARBOXYLATE DEAMINASE-RELATED"/>
    <property type="match status" value="1"/>
</dbReference>
<keyword evidence="3" id="KW-0663">Pyridoxal phosphate</keyword>
<proteinExistence type="inferred from homology"/>
<feature type="domain" description="Tryptophan synthase beta chain-like PALP" evidence="4">
    <location>
        <begin position="20"/>
        <end position="297"/>
    </location>
</feature>
<organism evidence="5 6">
    <name type="scientific">Saccharothrix longispora</name>
    <dbReference type="NCBI Taxonomy" id="33920"/>
    <lineage>
        <taxon>Bacteria</taxon>
        <taxon>Bacillati</taxon>
        <taxon>Actinomycetota</taxon>
        <taxon>Actinomycetes</taxon>
        <taxon>Pseudonocardiales</taxon>
        <taxon>Pseudonocardiaceae</taxon>
        <taxon>Saccharothrix</taxon>
    </lineage>
</organism>
<protein>
    <submittedName>
        <fullName evidence="5">1-aminocyclopropane-1-carboxylate deaminase/D-cysteine desulfhydrase-like pyridoxal-dependent ACC family enzyme</fullName>
    </submittedName>
</protein>
<sequence>MTPRFDARLGALPRVPLITAPTRLQPVDGVAPRRVFVKRDDENSPVFGGCKTRALEFVLGAARAAGATAVLTAGTAGSNHVAATALHAERLGLRVTALVLPQEPGALVTRNLRLAAGAGARLEPVPAGVSVHPDRERHRAAVAELLGRGERPHVIPFGGAAPVAGVAHALAGRELADQARELPAPLRVYLPAASTLTAAGIAAGLALSGLPFQLTAVDVVGNPSAFGPGLPARARDVATLLGGPADAVRPEHVRHVGYAGTPYGLVDPHAERSAGLLRDAAGVEVDECYGAKAFHRMVTDVDDADGTYLFWHTGSTRKAEEEVFTPVHPDLACYLG</sequence>
<name>A0ABU1PWJ3_9PSEU</name>
<dbReference type="SUPFAM" id="SSF53686">
    <property type="entry name" value="Tryptophan synthase beta subunit-like PLP-dependent enzymes"/>
    <property type="match status" value="1"/>
</dbReference>
<dbReference type="PIRSF" id="PIRSF006278">
    <property type="entry name" value="ACCD_DCysDesulf"/>
    <property type="match status" value="1"/>
</dbReference>
<comment type="similarity">
    <text evidence="2">Belongs to the ACC deaminase/D-cysteine desulfhydrase family.</text>
</comment>
<dbReference type="EMBL" id="JAVDSG010000001">
    <property type="protein sequence ID" value="MDR6594643.1"/>
    <property type="molecule type" value="Genomic_DNA"/>
</dbReference>
<evidence type="ECO:0000256" key="2">
    <source>
        <dbReference type="ARBA" id="ARBA00008639"/>
    </source>
</evidence>
<comment type="cofactor">
    <cofactor evidence="1">
        <name>pyridoxal 5'-phosphate</name>
        <dbReference type="ChEBI" id="CHEBI:597326"/>
    </cofactor>
</comment>
<keyword evidence="6" id="KW-1185">Reference proteome</keyword>
<dbReference type="InterPro" id="IPR001926">
    <property type="entry name" value="TrpB-like_PALP"/>
</dbReference>
<evidence type="ECO:0000256" key="3">
    <source>
        <dbReference type="ARBA" id="ARBA00022898"/>
    </source>
</evidence>